<gene>
    <name evidence="3" type="ORF">GEV47_12285</name>
</gene>
<dbReference type="Proteomes" id="UP000451565">
    <property type="component" value="Unassembled WGS sequence"/>
</dbReference>
<evidence type="ECO:0000256" key="2">
    <source>
        <dbReference type="ARBA" id="ARBA00023235"/>
    </source>
</evidence>
<name>A0A843YUW3_9BURK</name>
<dbReference type="CDD" id="cd00249">
    <property type="entry name" value="AGE"/>
    <property type="match status" value="1"/>
</dbReference>
<dbReference type="EMBL" id="WINI01000007">
    <property type="protein sequence ID" value="MQR01453.1"/>
    <property type="molecule type" value="Genomic_DNA"/>
</dbReference>
<dbReference type="GO" id="GO:0016853">
    <property type="term" value="F:isomerase activity"/>
    <property type="evidence" value="ECO:0007669"/>
    <property type="project" value="UniProtKB-KW"/>
</dbReference>
<dbReference type="InterPro" id="IPR034116">
    <property type="entry name" value="AGE_dom"/>
</dbReference>
<comment type="caution">
    <text evidence="3">The sequence shown here is derived from an EMBL/GenBank/DDBJ whole genome shotgun (WGS) entry which is preliminary data.</text>
</comment>
<dbReference type="SUPFAM" id="SSF48208">
    <property type="entry name" value="Six-hairpin glycosidases"/>
    <property type="match status" value="1"/>
</dbReference>
<sequence length="416" mass="47460">MNKTNRRLPVQSVSVFQTPAFLQNQLRRDIAFFHPRCIDPNGGFFHYLNDDGSIYDASSRHLVNSARMVFCYALAFRLDGKEEYREAARHGLQFLKQKHYQPEYGGYAWVLKNGVPIDRTQHCYGLAFVLLAHAHALRIGITEAAEGISATFDLMENLFWSAQDGLYADEATPAGEVSSYRGQNANMHSCEALIAAFEATGDQRYLHRAELLAHNITIRQAALANGWIWEHYHADWSIDWEYNKHDSSNMFRPWGYQPGHMTEWSKLLLLLERHSAHLAGDSEWLLPRAKALFDVTVPLAWDQTHGGMVYGLAPDGSVCDGDKYFWVQAESLATAALLAQRLKGTGQEANYWECYDELWRYSEKHLIDPQQGGWYRVLHQNNQRYGLDKPPHGKTDFYHPMGACLEALYAVGAELK</sequence>
<evidence type="ECO:0000313" key="4">
    <source>
        <dbReference type="Proteomes" id="UP000451565"/>
    </source>
</evidence>
<dbReference type="Gene3D" id="1.50.10.10">
    <property type="match status" value="1"/>
</dbReference>
<reference evidence="3 4" key="1">
    <citation type="submission" date="2019-10" db="EMBL/GenBank/DDBJ databases">
        <title>Glaciimonas soli sp. nov., a psychrophilic bacterium isolated from the forest soil of a high elevation mountain in Taiwan.</title>
        <authorList>
            <person name="Wang L.-T."/>
            <person name="Shieh W.Y."/>
        </authorList>
    </citation>
    <scope>NUCLEOTIDE SEQUENCE [LARGE SCALE GENOMIC DNA]</scope>
    <source>
        <strain evidence="3 4">GS1</strain>
    </source>
</reference>
<dbReference type="Pfam" id="PF07221">
    <property type="entry name" value="GlcNAc_2-epim"/>
    <property type="match status" value="1"/>
</dbReference>
<dbReference type="GO" id="GO:0005975">
    <property type="term" value="P:carbohydrate metabolic process"/>
    <property type="evidence" value="ECO:0007669"/>
    <property type="project" value="InterPro"/>
</dbReference>
<protein>
    <submittedName>
        <fullName evidence="3">AGE family epimerase/isomerase</fullName>
    </submittedName>
</protein>
<comment type="similarity">
    <text evidence="1">Belongs to the N-acylglucosamine 2-epimerase family.</text>
</comment>
<keyword evidence="2 3" id="KW-0413">Isomerase</keyword>
<proteinExistence type="inferred from homology"/>
<dbReference type="FunFam" id="1.50.10.10:FF:000057">
    <property type="entry name" value="N-acylglucosamine 2-epimerase"/>
    <property type="match status" value="1"/>
</dbReference>
<keyword evidence="4" id="KW-1185">Reference proteome</keyword>
<dbReference type="InterPro" id="IPR010819">
    <property type="entry name" value="AGE/CE"/>
</dbReference>
<evidence type="ECO:0000313" key="3">
    <source>
        <dbReference type="EMBL" id="MQR01453.1"/>
    </source>
</evidence>
<evidence type="ECO:0000256" key="1">
    <source>
        <dbReference type="ARBA" id="ARBA00008558"/>
    </source>
</evidence>
<dbReference type="InterPro" id="IPR008928">
    <property type="entry name" value="6-hairpin_glycosidase_sf"/>
</dbReference>
<accession>A0A843YUW3</accession>
<organism evidence="3 4">
    <name type="scientific">Glaciimonas soli</name>
    <dbReference type="NCBI Taxonomy" id="2590999"/>
    <lineage>
        <taxon>Bacteria</taxon>
        <taxon>Pseudomonadati</taxon>
        <taxon>Pseudomonadota</taxon>
        <taxon>Betaproteobacteria</taxon>
        <taxon>Burkholderiales</taxon>
        <taxon>Oxalobacteraceae</taxon>
        <taxon>Glaciimonas</taxon>
    </lineage>
</organism>
<dbReference type="PANTHER" id="PTHR15108">
    <property type="entry name" value="N-ACYLGLUCOSAMINE-2-EPIMERASE"/>
    <property type="match status" value="1"/>
</dbReference>
<dbReference type="AlphaFoldDB" id="A0A843YUW3"/>
<dbReference type="InterPro" id="IPR012341">
    <property type="entry name" value="6hp_glycosidase-like_sf"/>
</dbReference>